<evidence type="ECO:0000259" key="1">
    <source>
        <dbReference type="Pfam" id="PF00381"/>
    </source>
</evidence>
<proteinExistence type="predicted"/>
<dbReference type="Proteomes" id="UP000184245">
    <property type="component" value="Unassembled WGS sequence"/>
</dbReference>
<feature type="domain" description="HPr" evidence="1">
    <location>
        <begin position="14"/>
        <end position="62"/>
    </location>
</feature>
<protein>
    <submittedName>
        <fullName evidence="2">PTS HPr component phosphorylation site</fullName>
    </submittedName>
</protein>
<keyword evidence="3" id="KW-1185">Reference proteome</keyword>
<dbReference type="InterPro" id="IPR035895">
    <property type="entry name" value="HPr-like_sf"/>
</dbReference>
<dbReference type="SUPFAM" id="SSF55594">
    <property type="entry name" value="HPr-like"/>
    <property type="match status" value="1"/>
</dbReference>
<evidence type="ECO:0000313" key="2">
    <source>
        <dbReference type="EMBL" id="SHE98235.1"/>
    </source>
</evidence>
<dbReference type="EMBL" id="FQVI01000010">
    <property type="protein sequence ID" value="SHE98235.1"/>
    <property type="molecule type" value="Genomic_DNA"/>
</dbReference>
<evidence type="ECO:0000313" key="3">
    <source>
        <dbReference type="Proteomes" id="UP000184245"/>
    </source>
</evidence>
<dbReference type="Pfam" id="PF00381">
    <property type="entry name" value="PTS-HPr"/>
    <property type="match status" value="1"/>
</dbReference>
<name>A0A1M4XXR7_9CLOT</name>
<dbReference type="AlphaFoldDB" id="A0A1M4XXR7"/>
<gene>
    <name evidence="2" type="ORF">SAMN02745158_02138</name>
</gene>
<accession>A0A1M4XXR7</accession>
<sequence>MIKIDINLKNEKEAVELVSKLSTCSVNIDMIYGHYIVDAKSILGVLSVAAGKTVTLAIYADEIGDVEDKIRDFVKK</sequence>
<dbReference type="STRING" id="1122155.SAMN02745158_02138"/>
<dbReference type="RefSeq" id="WP_242946759.1">
    <property type="nucleotide sequence ID" value="NZ_FQVI01000010.1"/>
</dbReference>
<reference evidence="2 3" key="1">
    <citation type="submission" date="2016-11" db="EMBL/GenBank/DDBJ databases">
        <authorList>
            <person name="Jaros S."/>
            <person name="Januszkiewicz K."/>
            <person name="Wedrychowicz H."/>
        </authorList>
    </citation>
    <scope>NUCLEOTIDE SEQUENCE [LARGE SCALE GENOMIC DNA]</scope>
    <source>
        <strain evidence="2 3">DSM 17459</strain>
    </source>
</reference>
<dbReference type="InterPro" id="IPR000032">
    <property type="entry name" value="HPr-like"/>
</dbReference>
<organism evidence="2 3">
    <name type="scientific">Lactonifactor longoviformis DSM 17459</name>
    <dbReference type="NCBI Taxonomy" id="1122155"/>
    <lineage>
        <taxon>Bacteria</taxon>
        <taxon>Bacillati</taxon>
        <taxon>Bacillota</taxon>
        <taxon>Clostridia</taxon>
        <taxon>Eubacteriales</taxon>
        <taxon>Clostridiaceae</taxon>
        <taxon>Lactonifactor</taxon>
    </lineage>
</organism>
<dbReference type="Gene3D" id="3.30.1340.10">
    <property type="entry name" value="HPr-like"/>
    <property type="match status" value="1"/>
</dbReference>